<sequence>MSLITNIKRAECAQRAAVIEVERFGALAVVTRDGVEVWGPGPIAQAENKRDTLERQARRKRRKCMTCNDQFMSEGAQHRMCAKCRSGASAIFDGAV</sequence>
<evidence type="ECO:0000313" key="2">
    <source>
        <dbReference type="Proteomes" id="UP000199399"/>
    </source>
</evidence>
<dbReference type="STRING" id="218672.SAMN04489759_10588"/>
<proteinExistence type="predicted"/>
<dbReference type="Proteomes" id="UP000199399">
    <property type="component" value="Unassembled WGS sequence"/>
</dbReference>
<evidence type="ECO:0000313" key="1">
    <source>
        <dbReference type="EMBL" id="SDG17960.1"/>
    </source>
</evidence>
<dbReference type="EMBL" id="FNBP01000005">
    <property type="protein sequence ID" value="SDG17960.1"/>
    <property type="molecule type" value="Genomic_DNA"/>
</dbReference>
<name>A0A1G7S714_9RHOB</name>
<keyword evidence="2" id="KW-1185">Reference proteome</keyword>
<protein>
    <submittedName>
        <fullName evidence="1">Uncharacterized protein</fullName>
    </submittedName>
</protein>
<organism evidence="1 2">
    <name type="scientific">Sulfitobacter delicatus</name>
    <dbReference type="NCBI Taxonomy" id="218672"/>
    <lineage>
        <taxon>Bacteria</taxon>
        <taxon>Pseudomonadati</taxon>
        <taxon>Pseudomonadota</taxon>
        <taxon>Alphaproteobacteria</taxon>
        <taxon>Rhodobacterales</taxon>
        <taxon>Roseobacteraceae</taxon>
        <taxon>Sulfitobacter</taxon>
    </lineage>
</organism>
<reference evidence="2" key="1">
    <citation type="submission" date="2016-10" db="EMBL/GenBank/DDBJ databases">
        <authorList>
            <person name="Varghese N."/>
            <person name="Submissions S."/>
        </authorList>
    </citation>
    <scope>NUCLEOTIDE SEQUENCE [LARGE SCALE GENOMIC DNA]</scope>
    <source>
        <strain evidence="2">DSM 16477</strain>
    </source>
</reference>
<dbReference type="OrthoDB" id="8478344at2"/>
<dbReference type="AlphaFoldDB" id="A0A1G7S714"/>
<dbReference type="RefSeq" id="WP_093742103.1">
    <property type="nucleotide sequence ID" value="NZ_FNBP01000005.1"/>
</dbReference>
<accession>A0A1G7S714</accession>
<gene>
    <name evidence="1" type="ORF">SAMN04489759_10588</name>
</gene>